<reference evidence="1 2" key="1">
    <citation type="journal article" date="2017" name="G3 (Bethesda)">
        <title>The Physical Genome Mapping of Anopheles albimanus Corrected Scaffold Misassemblies and Identified Interarm Rearrangements in Genus Anopheles.</title>
        <authorList>
            <person name="Artemov G.N."/>
            <person name="Peery A.N."/>
            <person name="Jiang X."/>
            <person name="Tu Z."/>
            <person name="Stegniy V.N."/>
            <person name="Sharakhova M.V."/>
            <person name="Sharakhov I.V."/>
        </authorList>
    </citation>
    <scope>NUCLEOTIDE SEQUENCE [LARGE SCALE GENOMIC DNA]</scope>
    <source>
        <strain evidence="1 2">ALBI9_A</strain>
    </source>
</reference>
<proteinExistence type="predicted"/>
<dbReference type="AlphaFoldDB" id="A0A8W7K5P5"/>
<accession>A0A8W7K5P5</accession>
<protein>
    <submittedName>
        <fullName evidence="1">Uncharacterized protein</fullName>
    </submittedName>
</protein>
<evidence type="ECO:0000313" key="2">
    <source>
        <dbReference type="Proteomes" id="UP000069272"/>
    </source>
</evidence>
<dbReference type="Proteomes" id="UP000069272">
    <property type="component" value="Chromosome 3R"/>
</dbReference>
<dbReference type="EnsemblMetazoa" id="AALB016226-RB">
    <property type="protein sequence ID" value="AALB016226-PB"/>
    <property type="gene ID" value="AALB016226"/>
</dbReference>
<name>A0A8W7K5P5_ANOAL</name>
<sequence length="226" mass="25523">MKFKPSLRSIGKYPSTYCGPSGAYTPYSPCGPCTPCPVPCTPCSPYGQCRPYLRCGSSWCGPTISSAHGLHCIPQCPTIYPPQRCGPRFITVQQPPRLVAQKEVIHCRRVVYDRCVVSHTKAIVEPKLIYRPKTICEPCIIYKRRTVAEPRIVYCRRFVPDPRIICRPRTIVEPKEVCTTLVCHPRPQTVQIPPPRNYCCVPSGINFSKNCYTPPRSSGYCALRCW</sequence>
<evidence type="ECO:0000313" key="1">
    <source>
        <dbReference type="EnsemblMetazoa" id="AALB016226-PB"/>
    </source>
</evidence>
<organism evidence="1 2">
    <name type="scientific">Anopheles albimanus</name>
    <name type="common">New world malaria mosquito</name>
    <dbReference type="NCBI Taxonomy" id="7167"/>
    <lineage>
        <taxon>Eukaryota</taxon>
        <taxon>Metazoa</taxon>
        <taxon>Ecdysozoa</taxon>
        <taxon>Arthropoda</taxon>
        <taxon>Hexapoda</taxon>
        <taxon>Insecta</taxon>
        <taxon>Pterygota</taxon>
        <taxon>Neoptera</taxon>
        <taxon>Endopterygota</taxon>
        <taxon>Diptera</taxon>
        <taxon>Nematocera</taxon>
        <taxon>Culicoidea</taxon>
        <taxon>Culicidae</taxon>
        <taxon>Anophelinae</taxon>
        <taxon>Anopheles</taxon>
    </lineage>
</organism>
<reference evidence="1" key="2">
    <citation type="submission" date="2022-08" db="UniProtKB">
        <authorList>
            <consortium name="EnsemblMetazoa"/>
        </authorList>
    </citation>
    <scope>IDENTIFICATION</scope>
    <source>
        <strain evidence="1">STECLA/ALBI9_A</strain>
    </source>
</reference>
<keyword evidence="2" id="KW-1185">Reference proteome</keyword>